<reference evidence="2" key="1">
    <citation type="submission" date="2021-03" db="EMBL/GenBank/DDBJ databases">
        <authorList>
            <person name="Tagirdzhanova G."/>
        </authorList>
    </citation>
    <scope>NUCLEOTIDE SEQUENCE</scope>
</reference>
<protein>
    <submittedName>
        <fullName evidence="2">Uncharacterized protein</fullName>
    </submittedName>
</protein>
<organism evidence="2 3">
    <name type="scientific">Gomphillus americanus</name>
    <dbReference type="NCBI Taxonomy" id="1940652"/>
    <lineage>
        <taxon>Eukaryota</taxon>
        <taxon>Fungi</taxon>
        <taxon>Dikarya</taxon>
        <taxon>Ascomycota</taxon>
        <taxon>Pezizomycotina</taxon>
        <taxon>Lecanoromycetes</taxon>
        <taxon>OSLEUM clade</taxon>
        <taxon>Ostropomycetidae</taxon>
        <taxon>Ostropales</taxon>
        <taxon>Graphidaceae</taxon>
        <taxon>Gomphilloideae</taxon>
        <taxon>Gomphillus</taxon>
    </lineage>
</organism>
<feature type="compositionally biased region" description="Basic and acidic residues" evidence="1">
    <location>
        <begin position="107"/>
        <end position="117"/>
    </location>
</feature>
<proteinExistence type="predicted"/>
<name>A0A8H3ICM2_9LECA</name>
<dbReference type="EMBL" id="CAJPDQ010000019">
    <property type="protein sequence ID" value="CAF9923152.1"/>
    <property type="molecule type" value="Genomic_DNA"/>
</dbReference>
<evidence type="ECO:0000256" key="1">
    <source>
        <dbReference type="SAM" id="MobiDB-lite"/>
    </source>
</evidence>
<accession>A0A8H3ICM2</accession>
<keyword evidence="3" id="KW-1185">Reference proteome</keyword>
<evidence type="ECO:0000313" key="2">
    <source>
        <dbReference type="EMBL" id="CAF9923152.1"/>
    </source>
</evidence>
<feature type="region of interest" description="Disordered" evidence="1">
    <location>
        <begin position="105"/>
        <end position="167"/>
    </location>
</feature>
<dbReference type="OrthoDB" id="5426872at2759"/>
<sequence length="167" mass="18585">MTSFPPQRSYKPTPLSRLETQTWLATYLQSAETAALLQPDALLTASGPVSAQGTSSVTMHNLRRLLAGLNGRYNIHEIGALPADTEKEFKGAVVNVEEIYTGEDEWQEKSEFEREQSVEMGMIAERDPAHGVSKGGDGKVDKKERKKAKKERKLELRKAQKAKKVDT</sequence>
<comment type="caution">
    <text evidence="2">The sequence shown here is derived from an EMBL/GenBank/DDBJ whole genome shotgun (WGS) entry which is preliminary data.</text>
</comment>
<dbReference type="AlphaFoldDB" id="A0A8H3ICM2"/>
<gene>
    <name evidence="2" type="ORF">GOMPHAMPRED_002749</name>
</gene>
<evidence type="ECO:0000313" key="3">
    <source>
        <dbReference type="Proteomes" id="UP000664169"/>
    </source>
</evidence>
<feature type="compositionally biased region" description="Basic and acidic residues" evidence="1">
    <location>
        <begin position="152"/>
        <end position="167"/>
    </location>
</feature>
<dbReference type="Proteomes" id="UP000664169">
    <property type="component" value="Unassembled WGS sequence"/>
</dbReference>